<dbReference type="InterPro" id="IPR027417">
    <property type="entry name" value="P-loop_NTPase"/>
</dbReference>
<protein>
    <recommendedName>
        <fullName evidence="5">NACHT domain-containing protein</fullName>
    </recommendedName>
</protein>
<evidence type="ECO:0000313" key="7">
    <source>
        <dbReference type="Proteomes" id="UP000433876"/>
    </source>
</evidence>
<dbReference type="VEuPathDB" id="FungiDB:SMAC_12771"/>
<gene>
    <name evidence="6" type="ORF">SMACR_01720</name>
</gene>
<proteinExistence type="predicted"/>
<dbReference type="SMART" id="SM00248">
    <property type="entry name" value="ANK"/>
    <property type="match status" value="18"/>
</dbReference>
<comment type="caution">
    <text evidence="6">The sequence shown here is derived from an EMBL/GenBank/DDBJ whole genome shotgun (WGS) entry which is preliminary data.</text>
</comment>
<evidence type="ECO:0000313" key="6">
    <source>
        <dbReference type="EMBL" id="KAA8629472.1"/>
    </source>
</evidence>
<feature type="repeat" description="ANK" evidence="3">
    <location>
        <begin position="1302"/>
        <end position="1326"/>
    </location>
</feature>
<dbReference type="Proteomes" id="UP000433876">
    <property type="component" value="Unassembled WGS sequence"/>
</dbReference>
<feature type="compositionally biased region" description="Basic residues" evidence="4">
    <location>
        <begin position="853"/>
        <end position="867"/>
    </location>
</feature>
<dbReference type="VEuPathDB" id="FungiDB:SMAC_01720"/>
<reference evidence="6 7" key="1">
    <citation type="submission" date="2017-07" db="EMBL/GenBank/DDBJ databases">
        <title>Genome sequence of the Sordaria macrospora wild type strain R19027.</title>
        <authorList>
            <person name="Nowrousian M."/>
            <person name="Teichert I."/>
            <person name="Kueck U."/>
        </authorList>
    </citation>
    <scope>NUCLEOTIDE SEQUENCE [LARGE SCALE GENOMIC DNA]</scope>
    <source>
        <strain evidence="6 7">R19027</strain>
        <tissue evidence="6">Mycelium</tissue>
    </source>
</reference>
<feature type="repeat" description="ANK" evidence="3">
    <location>
        <begin position="921"/>
        <end position="953"/>
    </location>
</feature>
<feature type="repeat" description="ANK" evidence="3">
    <location>
        <begin position="1132"/>
        <end position="1156"/>
    </location>
</feature>
<feature type="repeat" description="ANK" evidence="3">
    <location>
        <begin position="1454"/>
        <end position="1478"/>
    </location>
</feature>
<dbReference type="Gene3D" id="1.25.40.20">
    <property type="entry name" value="Ankyrin repeat-containing domain"/>
    <property type="match status" value="7"/>
</dbReference>
<dbReference type="Pfam" id="PF24883">
    <property type="entry name" value="NPHP3_N"/>
    <property type="match status" value="1"/>
</dbReference>
<dbReference type="Pfam" id="PF24809">
    <property type="entry name" value="DUF7708"/>
    <property type="match status" value="1"/>
</dbReference>
<dbReference type="Pfam" id="PF22939">
    <property type="entry name" value="WHD_GPIID"/>
    <property type="match status" value="1"/>
</dbReference>
<dbReference type="EMBL" id="NMPR01000135">
    <property type="protein sequence ID" value="KAA8629472.1"/>
    <property type="molecule type" value="Genomic_DNA"/>
</dbReference>
<feature type="repeat" description="ANK" evidence="3">
    <location>
        <begin position="962"/>
        <end position="986"/>
    </location>
</feature>
<organism evidence="6 7">
    <name type="scientific">Sordaria macrospora</name>
    <dbReference type="NCBI Taxonomy" id="5147"/>
    <lineage>
        <taxon>Eukaryota</taxon>
        <taxon>Fungi</taxon>
        <taxon>Dikarya</taxon>
        <taxon>Ascomycota</taxon>
        <taxon>Pezizomycotina</taxon>
        <taxon>Sordariomycetes</taxon>
        <taxon>Sordariomycetidae</taxon>
        <taxon>Sordariales</taxon>
        <taxon>Sordariaceae</taxon>
        <taxon>Sordaria</taxon>
    </lineage>
</organism>
<dbReference type="InterPro" id="IPR056884">
    <property type="entry name" value="NPHP3-like_N"/>
</dbReference>
<keyword evidence="1" id="KW-0677">Repeat</keyword>
<keyword evidence="2 3" id="KW-0040">ANK repeat</keyword>
<dbReference type="PROSITE" id="PS50837">
    <property type="entry name" value="NACHT"/>
    <property type="match status" value="1"/>
</dbReference>
<sequence>MLPQSESFRRALARFERDVGPRRAQEFSNCSLQDVQLLMKKIQAEQEIKGEMRHLKRLEPFLEAMKELGKVIEVFTNTTVFLCYIWGPIKFLLGAASTHLQSLDRLLDMYCDIEENLAGLVHYEATFERNTRLGPVLEDYYLDVLNFHKEALAVFDRPQWKILVDAAWKRFESKFAVILQALTRRKEILNSEKLSASLDQIIKLRAEIREVYTSQKQVADKQEEETHEERKRAIMGRLSIPDYKSDYRFFIDCRDDSNNKLGISSGTWIFDNPIFQAWHQCAASAKRVLYIHGRPGGGKSTLMATVIERLLSDMTPGVALAYFYFRRQNADKDNNFNGLLRALLGQLYDRDPVLATHIEMQTSKHDGLRSQVLQELVSTAVETYPTTYIVLDGLDECANEEEERTIKWLLALCDNSPGLRILFSGQRDGVLDHFLKSSKSAHSILLDTAPGHVGNIKDYCQSFARDIQTEFENELEPSLEQKIVDLVSVKADGMFLYAKLVLEHLLDLSSMAELKQELQPGVFPASLEEAYEKLEHRLQKDSSRAKSKCKAATRILSYVVCCKRTLFWREIQSLFSLDQLTGEVDFDRRPVKSYKRLCGSFLDSHTVNKDYTGPEDEVHLVHETAREFLIRRQIVNTTPVHLELSVFCSQYLLSPPFAPGIAEDEIISYARRGSYALQDYAVQYWLDHLRESIKACGTLQGAGCQTARQRAYLFLQSYGDHAKMSTLVNDGNFRTVDQVDQVVNRISEFGAERNLYFNIEGRTETIRQAIGQLEEQTFTSGKTKIPLSQLQGPLNVQKCSKPWCIFFKGNLQTAEAREKHINRHERPFCCLLESCPMFVVGYSSSAELQKHNSKYHTRSSNRNRFPKLARGSLPDDMDEKPKFMDLMLASRRGDTNTIDDLLGARTQRDAWQMVNDRNKSTGEAPLYIAAQNGHAQACEALLRWGADANAVVKLLLDTGNRDGRTALYIAAQNGHEAVVKLLLDTGKVATGAKDKHGRTALHMAAEKGHEGVVKLLLNTGKVDAGAKDKHGQTALYIAAQKGHEGVVKLLLDTGEVDAGAKDKHGRTALHMAAEKGHEGVVKLLLNTGKVDAGAKDKHGRTALHMAAEKGHEAVVKLLLDTGKVDADPKDKAGQTALYMAAGNGHEAVVKLLLDTGKVDAGAKDKDGWTALHTAARNGHEAVVKLLLDTGKVDADSQGWNGQTALHMAAEKGHEAAVKLLLDTGKVDADPKDKAGQTALYMAAENGHEAVVKLLLDTGKIDADPKDGMGRTALYMAVKNGYEAVVKLLLDTGKVDADPKDKAGQTALYMAAENGHEAVVKLLLDTGNQDGRTALYMAAKKGHEAVVKLLLNTGKVDAGAKDKHGRTALHMAAQNWHEAVVKLLLDTGKVDANPKGRNGHEAVVKLLLDTAKIDADAKDKDGWTALHTAAMEGHKAAVKLLLDTGKVDADPKDGIGRTALYMAAKNGHEAVVKLLLDTGKVDAGAKDKDGWTALHTAARNGHEAVVKLLLDTGKVDADSQGWNGQTALHMAAEKGHEAARRGMRRLLSCFSIPARLTQVLRICMDGQRCIQRQRMGMGRLLTCSALYSKT</sequence>
<dbReference type="Gene3D" id="3.40.50.300">
    <property type="entry name" value="P-loop containing nucleotide triphosphate hydrolases"/>
    <property type="match status" value="1"/>
</dbReference>
<feature type="repeat" description="ANK" evidence="3">
    <location>
        <begin position="1363"/>
        <end position="1387"/>
    </location>
</feature>
<feature type="repeat" description="ANK" evidence="3">
    <location>
        <begin position="1098"/>
        <end position="1122"/>
    </location>
</feature>
<feature type="repeat" description="ANK" evidence="3">
    <location>
        <begin position="1064"/>
        <end position="1088"/>
    </location>
</feature>
<dbReference type="InterPro" id="IPR056125">
    <property type="entry name" value="DUF7708"/>
</dbReference>
<dbReference type="SUPFAM" id="SSF52540">
    <property type="entry name" value="P-loop containing nucleoside triphosphate hydrolases"/>
    <property type="match status" value="1"/>
</dbReference>
<dbReference type="PROSITE" id="PS50088">
    <property type="entry name" value="ANK_REPEAT"/>
    <property type="match status" value="17"/>
</dbReference>
<feature type="repeat" description="ANK" evidence="3">
    <location>
        <begin position="1200"/>
        <end position="1224"/>
    </location>
</feature>
<evidence type="ECO:0000256" key="1">
    <source>
        <dbReference type="ARBA" id="ARBA00022737"/>
    </source>
</evidence>
<dbReference type="InterPro" id="IPR054471">
    <property type="entry name" value="GPIID_WHD"/>
</dbReference>
<evidence type="ECO:0000256" key="4">
    <source>
        <dbReference type="SAM" id="MobiDB-lite"/>
    </source>
</evidence>
<dbReference type="Pfam" id="PF13637">
    <property type="entry name" value="Ank_4"/>
    <property type="match status" value="2"/>
</dbReference>
<feature type="repeat" description="ANK" evidence="3">
    <location>
        <begin position="996"/>
        <end position="1020"/>
    </location>
</feature>
<dbReference type="PROSITE" id="PS50297">
    <property type="entry name" value="ANK_REP_REGION"/>
    <property type="match status" value="17"/>
</dbReference>
<dbReference type="Pfam" id="PF00023">
    <property type="entry name" value="Ank"/>
    <property type="match status" value="1"/>
</dbReference>
<feature type="repeat" description="ANK" evidence="3">
    <location>
        <begin position="1166"/>
        <end position="1190"/>
    </location>
</feature>
<evidence type="ECO:0000256" key="3">
    <source>
        <dbReference type="PROSITE-ProRule" id="PRU00023"/>
    </source>
</evidence>
<feature type="repeat" description="ANK" evidence="3">
    <location>
        <begin position="1420"/>
        <end position="1444"/>
    </location>
</feature>
<feature type="repeat" description="ANK" evidence="3">
    <location>
        <begin position="1488"/>
        <end position="1512"/>
    </location>
</feature>
<feature type="repeat" description="ANK" evidence="3">
    <location>
        <begin position="1329"/>
        <end position="1353"/>
    </location>
</feature>
<feature type="repeat" description="ANK" evidence="3">
    <location>
        <begin position="1268"/>
        <end position="1292"/>
    </location>
</feature>
<dbReference type="PANTHER" id="PTHR24198">
    <property type="entry name" value="ANKYRIN REPEAT AND PROTEIN KINASE DOMAIN-CONTAINING PROTEIN"/>
    <property type="match status" value="1"/>
</dbReference>
<dbReference type="PANTHER" id="PTHR24198:SF165">
    <property type="entry name" value="ANKYRIN REPEAT-CONTAINING PROTEIN-RELATED"/>
    <property type="match status" value="1"/>
</dbReference>
<name>A0A8S8ZMF3_SORMA</name>
<dbReference type="InterPro" id="IPR002110">
    <property type="entry name" value="Ankyrin_rpt"/>
</dbReference>
<evidence type="ECO:0000259" key="5">
    <source>
        <dbReference type="PROSITE" id="PS50837"/>
    </source>
</evidence>
<dbReference type="Pfam" id="PF12796">
    <property type="entry name" value="Ank_2"/>
    <property type="match status" value="6"/>
</dbReference>
<feature type="repeat" description="ANK" evidence="3">
    <location>
        <begin position="1234"/>
        <end position="1258"/>
    </location>
</feature>
<evidence type="ECO:0000256" key="2">
    <source>
        <dbReference type="ARBA" id="ARBA00023043"/>
    </source>
</evidence>
<feature type="repeat" description="ANK" evidence="3">
    <location>
        <begin position="1030"/>
        <end position="1054"/>
    </location>
</feature>
<accession>A0A8S8ZMF3</accession>
<feature type="region of interest" description="Disordered" evidence="4">
    <location>
        <begin position="853"/>
        <end position="876"/>
    </location>
</feature>
<dbReference type="InterPro" id="IPR036770">
    <property type="entry name" value="Ankyrin_rpt-contain_sf"/>
</dbReference>
<dbReference type="InterPro" id="IPR007111">
    <property type="entry name" value="NACHT_NTPase"/>
</dbReference>
<dbReference type="SUPFAM" id="SSF48403">
    <property type="entry name" value="Ankyrin repeat"/>
    <property type="match status" value="2"/>
</dbReference>
<feature type="domain" description="NACHT" evidence="5">
    <location>
        <begin position="287"/>
        <end position="432"/>
    </location>
</feature>